<evidence type="ECO:0000313" key="3">
    <source>
        <dbReference type="Proteomes" id="UP000479000"/>
    </source>
</evidence>
<proteinExistence type="predicted"/>
<organism evidence="2 3">
    <name type="scientific">Nesidiocoris tenuis</name>
    <dbReference type="NCBI Taxonomy" id="355587"/>
    <lineage>
        <taxon>Eukaryota</taxon>
        <taxon>Metazoa</taxon>
        <taxon>Ecdysozoa</taxon>
        <taxon>Arthropoda</taxon>
        <taxon>Hexapoda</taxon>
        <taxon>Insecta</taxon>
        <taxon>Pterygota</taxon>
        <taxon>Neoptera</taxon>
        <taxon>Paraneoptera</taxon>
        <taxon>Hemiptera</taxon>
        <taxon>Heteroptera</taxon>
        <taxon>Panheteroptera</taxon>
        <taxon>Cimicomorpha</taxon>
        <taxon>Miridae</taxon>
        <taxon>Dicyphina</taxon>
        <taxon>Nesidiocoris</taxon>
    </lineage>
</organism>
<evidence type="ECO:0000313" key="2">
    <source>
        <dbReference type="EMBL" id="CAB0003624.1"/>
    </source>
</evidence>
<dbReference type="GO" id="GO:0042555">
    <property type="term" value="C:MCM complex"/>
    <property type="evidence" value="ECO:0007669"/>
    <property type="project" value="InterPro"/>
</dbReference>
<gene>
    <name evidence="2" type="ORF">NTEN_LOCUS9138</name>
</gene>
<feature type="region of interest" description="Disordered" evidence="1">
    <location>
        <begin position="1"/>
        <end position="83"/>
    </location>
</feature>
<dbReference type="EMBL" id="CADCXU010013537">
    <property type="protein sequence ID" value="CAB0003624.1"/>
    <property type="molecule type" value="Genomic_DNA"/>
</dbReference>
<name>A0A6H5GMT5_9HEMI</name>
<feature type="compositionally biased region" description="Acidic residues" evidence="1">
    <location>
        <begin position="47"/>
        <end position="58"/>
    </location>
</feature>
<dbReference type="GO" id="GO:0005524">
    <property type="term" value="F:ATP binding"/>
    <property type="evidence" value="ECO:0007669"/>
    <property type="project" value="InterPro"/>
</dbReference>
<dbReference type="GO" id="GO:0005634">
    <property type="term" value="C:nucleus"/>
    <property type="evidence" value="ECO:0007669"/>
    <property type="project" value="InterPro"/>
</dbReference>
<evidence type="ECO:0000256" key="1">
    <source>
        <dbReference type="SAM" id="MobiDB-lite"/>
    </source>
</evidence>
<reference evidence="2 3" key="1">
    <citation type="submission" date="2020-02" db="EMBL/GenBank/DDBJ databases">
        <authorList>
            <person name="Ferguson B K."/>
        </authorList>
    </citation>
    <scope>NUCLEOTIDE SEQUENCE [LARGE SCALE GENOMIC DNA]</scope>
</reference>
<dbReference type="GO" id="GO:0006270">
    <property type="term" value="P:DNA replication initiation"/>
    <property type="evidence" value="ECO:0007669"/>
    <property type="project" value="InterPro"/>
</dbReference>
<dbReference type="AlphaFoldDB" id="A0A6H5GMT5"/>
<protein>
    <submittedName>
        <fullName evidence="2">Uncharacterized protein</fullName>
    </submittedName>
</protein>
<keyword evidence="3" id="KW-1185">Reference proteome</keyword>
<dbReference type="Pfam" id="PF12619">
    <property type="entry name" value="MCM2_N"/>
    <property type="match status" value="1"/>
</dbReference>
<accession>A0A6H5GMT5</accession>
<dbReference type="InterPro" id="IPR008045">
    <property type="entry name" value="MCM2"/>
</dbReference>
<sequence>MPDSPVSGSQEPRSQLGVMTSPPRELDEPFEDEAELIGGADDNAQPIDEEEGDGEELFGDNMEADYRPNPVLDRYDDRDLDDEDYDNIDVADRLAAEMALQERDEREGRRRGDRDLLYGTRSKFADFVEEVVESFWENE</sequence>
<dbReference type="OrthoDB" id="844at2759"/>
<dbReference type="Proteomes" id="UP000479000">
    <property type="component" value="Unassembled WGS sequence"/>
</dbReference>
<feature type="compositionally biased region" description="Polar residues" evidence="1">
    <location>
        <begin position="1"/>
        <end position="13"/>
    </location>
</feature>
<dbReference type="GO" id="GO:0003677">
    <property type="term" value="F:DNA binding"/>
    <property type="evidence" value="ECO:0007669"/>
    <property type="project" value="InterPro"/>
</dbReference>